<keyword evidence="3" id="KW-1185">Reference proteome</keyword>
<sequence length="125" mass="14227">MEYEFKSDLTGGRLAQLSMGHEAFGRLLTEELAEAQAVSELLVQVQALQTSIETRQWQLGEWVLTVEKGEVELQANALASEQEYELDPDVELYDEESLSSCGLEDLIQLLESWQRFIGTGRRRTF</sequence>
<protein>
    <submittedName>
        <fullName evidence="2">UPF0231 family protein</fullName>
    </submittedName>
</protein>
<name>A0A4U1BJJ8_9GAMM</name>
<evidence type="ECO:0000313" key="3">
    <source>
        <dbReference type="Proteomes" id="UP000305675"/>
    </source>
</evidence>
<dbReference type="PIRSF" id="PIRSF006287">
    <property type="entry name" value="UCP006287"/>
    <property type="match status" value="1"/>
</dbReference>
<evidence type="ECO:0000256" key="1">
    <source>
        <dbReference type="ARBA" id="ARBA00005367"/>
    </source>
</evidence>
<dbReference type="AlphaFoldDB" id="A0A4U1BJJ8"/>
<dbReference type="OrthoDB" id="5739292at2"/>
<reference evidence="2 3" key="1">
    <citation type="submission" date="2019-04" db="EMBL/GenBank/DDBJ databases">
        <authorList>
            <person name="Hwang J.C."/>
        </authorList>
    </citation>
    <scope>NUCLEOTIDE SEQUENCE [LARGE SCALE GENOMIC DNA]</scope>
    <source>
        <strain evidence="2 3">IMCC35002</strain>
    </source>
</reference>
<evidence type="ECO:0000313" key="2">
    <source>
        <dbReference type="EMBL" id="TKB50938.1"/>
    </source>
</evidence>
<comment type="caution">
    <text evidence="2">The sequence shown here is derived from an EMBL/GenBank/DDBJ whole genome shotgun (WGS) entry which is preliminary data.</text>
</comment>
<accession>A0A4U1BJJ8</accession>
<dbReference type="Proteomes" id="UP000305675">
    <property type="component" value="Unassembled WGS sequence"/>
</dbReference>
<dbReference type="RefSeq" id="WP_136864870.1">
    <property type="nucleotide sequence ID" value="NZ_SWCJ01000019.1"/>
</dbReference>
<proteinExistence type="inferred from homology"/>
<gene>
    <name evidence="2" type="ORF">FCL42_18250</name>
</gene>
<dbReference type="EMBL" id="SWCJ01000019">
    <property type="protein sequence ID" value="TKB50938.1"/>
    <property type="molecule type" value="Genomic_DNA"/>
</dbReference>
<organism evidence="2 3">
    <name type="scientific">Ferrimonas aestuarii</name>
    <dbReference type="NCBI Taxonomy" id="2569539"/>
    <lineage>
        <taxon>Bacteria</taxon>
        <taxon>Pseudomonadati</taxon>
        <taxon>Pseudomonadota</taxon>
        <taxon>Gammaproteobacteria</taxon>
        <taxon>Alteromonadales</taxon>
        <taxon>Ferrimonadaceae</taxon>
        <taxon>Ferrimonas</taxon>
    </lineage>
</organism>
<dbReference type="Pfam" id="PF06062">
    <property type="entry name" value="UPF0231"/>
    <property type="match status" value="1"/>
</dbReference>
<dbReference type="InterPro" id="IPR008249">
    <property type="entry name" value="UPF0231"/>
</dbReference>
<comment type="similarity">
    <text evidence="1">Belongs to the UPF0231 family.</text>
</comment>